<evidence type="ECO:0000313" key="3">
    <source>
        <dbReference type="Proteomes" id="UP000199111"/>
    </source>
</evidence>
<feature type="signal peptide" evidence="1">
    <location>
        <begin position="1"/>
        <end position="24"/>
    </location>
</feature>
<proteinExistence type="predicted"/>
<keyword evidence="3" id="KW-1185">Reference proteome</keyword>
<dbReference type="RefSeq" id="WP_177245347.1">
    <property type="nucleotide sequence ID" value="NZ_FOQY01000025.1"/>
</dbReference>
<dbReference type="EMBL" id="FOQY01000025">
    <property type="protein sequence ID" value="SFK44853.1"/>
    <property type="molecule type" value="Genomic_DNA"/>
</dbReference>
<dbReference type="Proteomes" id="UP000199111">
    <property type="component" value="Unassembled WGS sequence"/>
</dbReference>
<gene>
    <name evidence="2" type="ORF">SAMN05216275_12580</name>
</gene>
<evidence type="ECO:0000313" key="2">
    <source>
        <dbReference type="EMBL" id="SFK44853.1"/>
    </source>
</evidence>
<dbReference type="GeneID" id="96304160"/>
<feature type="chain" id="PRO_5038793719" evidence="1">
    <location>
        <begin position="25"/>
        <end position="46"/>
    </location>
</feature>
<organism evidence="2 3">
    <name type="scientific">Streptosporangium canum</name>
    <dbReference type="NCBI Taxonomy" id="324952"/>
    <lineage>
        <taxon>Bacteria</taxon>
        <taxon>Bacillati</taxon>
        <taxon>Actinomycetota</taxon>
        <taxon>Actinomycetes</taxon>
        <taxon>Streptosporangiales</taxon>
        <taxon>Streptosporangiaceae</taxon>
        <taxon>Streptosporangium</taxon>
    </lineage>
</organism>
<name>A0A1I3ZLA9_9ACTN</name>
<accession>A0A1I3ZLA9</accession>
<evidence type="ECO:0000256" key="1">
    <source>
        <dbReference type="SAM" id="SignalP"/>
    </source>
</evidence>
<reference evidence="3" key="1">
    <citation type="submission" date="2016-10" db="EMBL/GenBank/DDBJ databases">
        <authorList>
            <person name="Varghese N."/>
            <person name="Submissions S."/>
        </authorList>
    </citation>
    <scope>NUCLEOTIDE SEQUENCE [LARGE SCALE GENOMIC DNA]</scope>
    <source>
        <strain evidence="3">CGMCC 4.2126</strain>
    </source>
</reference>
<sequence>MSSRLRAGLAAAGAALALIAGALAGTAAAASDDKTCRPDGLYRVRP</sequence>
<protein>
    <submittedName>
        <fullName evidence="2">Chitinase</fullName>
    </submittedName>
</protein>
<dbReference type="AlphaFoldDB" id="A0A1I3ZLA9"/>
<keyword evidence="1" id="KW-0732">Signal</keyword>